<protein>
    <submittedName>
        <fullName evidence="1">Uncharacterized protein</fullName>
    </submittedName>
</protein>
<organism evidence="1 2">
    <name type="scientific">Arctium lappa</name>
    <name type="common">Greater burdock</name>
    <name type="synonym">Lappa major</name>
    <dbReference type="NCBI Taxonomy" id="4217"/>
    <lineage>
        <taxon>Eukaryota</taxon>
        <taxon>Viridiplantae</taxon>
        <taxon>Streptophyta</taxon>
        <taxon>Embryophyta</taxon>
        <taxon>Tracheophyta</taxon>
        <taxon>Spermatophyta</taxon>
        <taxon>Magnoliopsida</taxon>
        <taxon>eudicotyledons</taxon>
        <taxon>Gunneridae</taxon>
        <taxon>Pentapetalae</taxon>
        <taxon>asterids</taxon>
        <taxon>campanulids</taxon>
        <taxon>Asterales</taxon>
        <taxon>Asteraceae</taxon>
        <taxon>Carduoideae</taxon>
        <taxon>Cardueae</taxon>
        <taxon>Arctiinae</taxon>
        <taxon>Arctium</taxon>
    </lineage>
</organism>
<evidence type="ECO:0000313" key="2">
    <source>
        <dbReference type="Proteomes" id="UP001055879"/>
    </source>
</evidence>
<reference evidence="1 2" key="2">
    <citation type="journal article" date="2022" name="Mol. Ecol. Resour.">
        <title>The genomes of chicory, endive, great burdock and yacon provide insights into Asteraceae paleo-polyploidization history and plant inulin production.</title>
        <authorList>
            <person name="Fan W."/>
            <person name="Wang S."/>
            <person name="Wang H."/>
            <person name="Wang A."/>
            <person name="Jiang F."/>
            <person name="Liu H."/>
            <person name="Zhao H."/>
            <person name="Xu D."/>
            <person name="Zhang Y."/>
        </authorList>
    </citation>
    <scope>NUCLEOTIDE SEQUENCE [LARGE SCALE GENOMIC DNA]</scope>
    <source>
        <strain evidence="2">cv. Niubang</strain>
    </source>
</reference>
<keyword evidence="2" id="KW-1185">Reference proteome</keyword>
<name>A0ACB9BBM3_ARCLA</name>
<proteinExistence type="predicted"/>
<evidence type="ECO:0000313" key="1">
    <source>
        <dbReference type="EMBL" id="KAI3719473.1"/>
    </source>
</evidence>
<dbReference type="EMBL" id="CM042052">
    <property type="protein sequence ID" value="KAI3719473.1"/>
    <property type="molecule type" value="Genomic_DNA"/>
</dbReference>
<reference evidence="2" key="1">
    <citation type="journal article" date="2022" name="Mol. Ecol. Resour.">
        <title>The genomes of chicory, endive, great burdock and yacon provide insights into Asteraceae palaeo-polyploidization history and plant inulin production.</title>
        <authorList>
            <person name="Fan W."/>
            <person name="Wang S."/>
            <person name="Wang H."/>
            <person name="Wang A."/>
            <person name="Jiang F."/>
            <person name="Liu H."/>
            <person name="Zhao H."/>
            <person name="Xu D."/>
            <person name="Zhang Y."/>
        </authorList>
    </citation>
    <scope>NUCLEOTIDE SEQUENCE [LARGE SCALE GENOMIC DNA]</scope>
    <source>
        <strain evidence="2">cv. Niubang</strain>
    </source>
</reference>
<sequence length="132" mass="14557">MSWLNILGFGKCTPTDASMNQTSIAQGPDDGLPAPGQQFAWFSAGCFWGVELAFQRVPKSVIPKGLCITLLKMIYVLVLRTIRRSLRFNMTPKPVVSTVCSIASRRGRRQFTVVCVAESNEAKDDNGTRSED</sequence>
<accession>A0ACB9BBM3</accession>
<comment type="caution">
    <text evidence="1">The sequence shown here is derived from an EMBL/GenBank/DDBJ whole genome shotgun (WGS) entry which is preliminary data.</text>
</comment>
<gene>
    <name evidence="1" type="ORF">L6452_20372</name>
</gene>
<dbReference type="Proteomes" id="UP001055879">
    <property type="component" value="Linkage Group LG06"/>
</dbReference>